<reference evidence="2" key="1">
    <citation type="submission" date="2021-02" db="EMBL/GenBank/DDBJ databases">
        <authorList>
            <person name="Dougan E. K."/>
            <person name="Rhodes N."/>
            <person name="Thang M."/>
            <person name="Chan C."/>
        </authorList>
    </citation>
    <scope>NUCLEOTIDE SEQUENCE</scope>
</reference>
<accession>A0A812TYM3</accession>
<feature type="compositionally biased region" description="Polar residues" evidence="1">
    <location>
        <begin position="12"/>
        <end position="21"/>
    </location>
</feature>
<comment type="caution">
    <text evidence="2">The sequence shown here is derived from an EMBL/GenBank/DDBJ whole genome shotgun (WGS) entry which is preliminary data.</text>
</comment>
<feature type="region of interest" description="Disordered" evidence="1">
    <location>
        <begin position="1"/>
        <end position="21"/>
    </location>
</feature>
<dbReference type="EMBL" id="CAJNJA010025492">
    <property type="protein sequence ID" value="CAE7544204.1"/>
    <property type="molecule type" value="Genomic_DNA"/>
</dbReference>
<evidence type="ECO:0000313" key="3">
    <source>
        <dbReference type="Proteomes" id="UP000601435"/>
    </source>
</evidence>
<proteinExistence type="predicted"/>
<evidence type="ECO:0000256" key="1">
    <source>
        <dbReference type="SAM" id="MobiDB-lite"/>
    </source>
</evidence>
<name>A0A812TYM3_9DINO</name>
<dbReference type="Proteomes" id="UP000601435">
    <property type="component" value="Unassembled WGS sequence"/>
</dbReference>
<keyword evidence="3" id="KW-1185">Reference proteome</keyword>
<dbReference type="AlphaFoldDB" id="A0A812TYM3"/>
<evidence type="ECO:0000313" key="2">
    <source>
        <dbReference type="EMBL" id="CAE7544204.1"/>
    </source>
</evidence>
<gene>
    <name evidence="2" type="ORF">SNEC2469_LOCUS15666</name>
</gene>
<protein>
    <submittedName>
        <fullName evidence="2">Uncharacterized protein</fullName>
    </submittedName>
</protein>
<sequence length="63" mass="7076">MIVPAGEAGHGQEQQSGASFTWTDWEDLSSHVQDLELQEVQQELNIIAREMDQEMNIIACEMG</sequence>
<organism evidence="2 3">
    <name type="scientific">Symbiodinium necroappetens</name>
    <dbReference type="NCBI Taxonomy" id="1628268"/>
    <lineage>
        <taxon>Eukaryota</taxon>
        <taxon>Sar</taxon>
        <taxon>Alveolata</taxon>
        <taxon>Dinophyceae</taxon>
        <taxon>Suessiales</taxon>
        <taxon>Symbiodiniaceae</taxon>
        <taxon>Symbiodinium</taxon>
    </lineage>
</organism>